<comment type="caution">
    <text evidence="1">The sequence shown here is derived from an EMBL/GenBank/DDBJ whole genome shotgun (WGS) entry which is preliminary data.</text>
</comment>
<accession>A0A0F9IV21</accession>
<sequence>MKEKFDRKEHVKKHKDRIAQIRKNIRERKIIGYLKEEIKQRRESVTIE</sequence>
<dbReference type="AlphaFoldDB" id="A0A0F9IV21"/>
<organism evidence="1">
    <name type="scientific">marine sediment metagenome</name>
    <dbReference type="NCBI Taxonomy" id="412755"/>
    <lineage>
        <taxon>unclassified sequences</taxon>
        <taxon>metagenomes</taxon>
        <taxon>ecological metagenomes</taxon>
    </lineage>
</organism>
<proteinExistence type="predicted"/>
<reference evidence="1" key="1">
    <citation type="journal article" date="2015" name="Nature">
        <title>Complex archaea that bridge the gap between prokaryotes and eukaryotes.</title>
        <authorList>
            <person name="Spang A."/>
            <person name="Saw J.H."/>
            <person name="Jorgensen S.L."/>
            <person name="Zaremba-Niedzwiedzka K."/>
            <person name="Martijn J."/>
            <person name="Lind A.E."/>
            <person name="van Eijk R."/>
            <person name="Schleper C."/>
            <person name="Guy L."/>
            <person name="Ettema T.J."/>
        </authorList>
    </citation>
    <scope>NUCLEOTIDE SEQUENCE</scope>
</reference>
<gene>
    <name evidence="1" type="ORF">LCGC14_1534340</name>
</gene>
<evidence type="ECO:0000313" key="1">
    <source>
        <dbReference type="EMBL" id="KKM61173.1"/>
    </source>
</evidence>
<protein>
    <submittedName>
        <fullName evidence="1">Uncharacterized protein</fullName>
    </submittedName>
</protein>
<name>A0A0F9IV21_9ZZZZ</name>
<dbReference type="EMBL" id="LAZR01011537">
    <property type="protein sequence ID" value="KKM61173.1"/>
    <property type="molecule type" value="Genomic_DNA"/>
</dbReference>